<gene>
    <name evidence="2" type="ORF">E2C01_066422</name>
</gene>
<sequence length="100" mass="11219">MCHRAGFNEVDDDDVEDLLESHAEPLSNDELIELDKSSQEAEKEGDKDEPVRGLGIKTLRLCLDDIEKALETLKECDPNPARSSKVAHDVEKCQDLSRNL</sequence>
<evidence type="ECO:0000256" key="1">
    <source>
        <dbReference type="SAM" id="MobiDB-lite"/>
    </source>
</evidence>
<feature type="region of interest" description="Disordered" evidence="1">
    <location>
        <begin position="76"/>
        <end position="100"/>
    </location>
</feature>
<feature type="compositionally biased region" description="Basic and acidic residues" evidence="1">
    <location>
        <begin position="86"/>
        <end position="100"/>
    </location>
</feature>
<name>A0A5B7HTT8_PORTR</name>
<reference evidence="2 3" key="1">
    <citation type="submission" date="2019-05" db="EMBL/GenBank/DDBJ databases">
        <title>Another draft genome of Portunus trituberculatus and its Hox gene families provides insights of decapod evolution.</title>
        <authorList>
            <person name="Jeong J.-H."/>
            <person name="Song I."/>
            <person name="Kim S."/>
            <person name="Choi T."/>
            <person name="Kim D."/>
            <person name="Ryu S."/>
            <person name="Kim W."/>
        </authorList>
    </citation>
    <scope>NUCLEOTIDE SEQUENCE [LARGE SCALE GENOMIC DNA]</scope>
    <source>
        <tissue evidence="2">Muscle</tissue>
    </source>
</reference>
<keyword evidence="3" id="KW-1185">Reference proteome</keyword>
<feature type="region of interest" description="Disordered" evidence="1">
    <location>
        <begin position="23"/>
        <end position="51"/>
    </location>
</feature>
<protein>
    <submittedName>
        <fullName evidence="2">Uncharacterized protein</fullName>
    </submittedName>
</protein>
<comment type="caution">
    <text evidence="2">The sequence shown here is derived from an EMBL/GenBank/DDBJ whole genome shotgun (WGS) entry which is preliminary data.</text>
</comment>
<evidence type="ECO:0000313" key="3">
    <source>
        <dbReference type="Proteomes" id="UP000324222"/>
    </source>
</evidence>
<dbReference type="EMBL" id="VSRR010034198">
    <property type="protein sequence ID" value="MPC72128.1"/>
    <property type="molecule type" value="Genomic_DNA"/>
</dbReference>
<feature type="compositionally biased region" description="Basic and acidic residues" evidence="1">
    <location>
        <begin position="33"/>
        <end position="51"/>
    </location>
</feature>
<dbReference type="Proteomes" id="UP000324222">
    <property type="component" value="Unassembled WGS sequence"/>
</dbReference>
<dbReference type="AlphaFoldDB" id="A0A5B7HTT8"/>
<organism evidence="2 3">
    <name type="scientific">Portunus trituberculatus</name>
    <name type="common">Swimming crab</name>
    <name type="synonym">Neptunus trituberculatus</name>
    <dbReference type="NCBI Taxonomy" id="210409"/>
    <lineage>
        <taxon>Eukaryota</taxon>
        <taxon>Metazoa</taxon>
        <taxon>Ecdysozoa</taxon>
        <taxon>Arthropoda</taxon>
        <taxon>Crustacea</taxon>
        <taxon>Multicrustacea</taxon>
        <taxon>Malacostraca</taxon>
        <taxon>Eumalacostraca</taxon>
        <taxon>Eucarida</taxon>
        <taxon>Decapoda</taxon>
        <taxon>Pleocyemata</taxon>
        <taxon>Brachyura</taxon>
        <taxon>Eubrachyura</taxon>
        <taxon>Portunoidea</taxon>
        <taxon>Portunidae</taxon>
        <taxon>Portuninae</taxon>
        <taxon>Portunus</taxon>
    </lineage>
</organism>
<accession>A0A5B7HTT8</accession>
<evidence type="ECO:0000313" key="2">
    <source>
        <dbReference type="EMBL" id="MPC72128.1"/>
    </source>
</evidence>
<proteinExistence type="predicted"/>